<dbReference type="EMBL" id="BARJ01000002">
    <property type="protein sequence ID" value="GEM16022.1"/>
    <property type="molecule type" value="Genomic_DNA"/>
</dbReference>
<accession>A0A829WYN0</accession>
<dbReference type="CDD" id="cd00090">
    <property type="entry name" value="HTH_ARSR"/>
    <property type="match status" value="1"/>
</dbReference>
<name>A0A829WYN0_GLUOY</name>
<protein>
    <submittedName>
        <fullName evidence="1">Regulatory protein</fullName>
    </submittedName>
</protein>
<sequence length="128" mass="14143">MNPLTKILEMLRDHTPVSIIAERNAVPEETVILIWDQLFSSGIAAAQAFSQDIENIPQAHAPTGRPSLDNWISAERRNNILRLFKMGLGTSAIARTTGLATGTVSYHRRRLEDAGLLPASSQRKDKQP</sequence>
<proteinExistence type="predicted"/>
<dbReference type="AlphaFoldDB" id="A0A829WYN0"/>
<reference evidence="1 2" key="1">
    <citation type="submission" date="2013-04" db="EMBL/GenBank/DDBJ databases">
        <title>Gluconobacter oxydans NBRC 3293 whole genome sequence.</title>
        <authorList>
            <person name="Matsutani M."/>
            <person name="Yakushi T."/>
            <person name="Matsushita K."/>
        </authorList>
    </citation>
    <scope>NUCLEOTIDE SEQUENCE [LARGE SCALE GENOMIC DNA]</scope>
    <source>
        <strain evidence="1 2">NBRC 3293</strain>
    </source>
</reference>
<dbReference type="InterPro" id="IPR011991">
    <property type="entry name" value="ArsR-like_HTH"/>
</dbReference>
<comment type="caution">
    <text evidence="1">The sequence shown here is derived from an EMBL/GenBank/DDBJ whole genome shotgun (WGS) entry which is preliminary data.</text>
</comment>
<dbReference type="InterPro" id="IPR036388">
    <property type="entry name" value="WH-like_DNA-bd_sf"/>
</dbReference>
<evidence type="ECO:0000313" key="2">
    <source>
        <dbReference type="Proteomes" id="UP000484858"/>
    </source>
</evidence>
<evidence type="ECO:0000313" key="1">
    <source>
        <dbReference type="EMBL" id="GEM16022.1"/>
    </source>
</evidence>
<organism evidence="1 2">
    <name type="scientific">Gluconobacter oxydans NBRC 3293</name>
    <dbReference type="NCBI Taxonomy" id="1315969"/>
    <lineage>
        <taxon>Bacteria</taxon>
        <taxon>Pseudomonadati</taxon>
        <taxon>Pseudomonadota</taxon>
        <taxon>Alphaproteobacteria</taxon>
        <taxon>Acetobacterales</taxon>
        <taxon>Acetobacteraceae</taxon>
        <taxon>Gluconobacter</taxon>
    </lineage>
</organism>
<gene>
    <name evidence="1" type="ORF">NBRC3293_0520</name>
</gene>
<dbReference type="Gene3D" id="1.10.10.10">
    <property type="entry name" value="Winged helix-like DNA-binding domain superfamily/Winged helix DNA-binding domain"/>
    <property type="match status" value="1"/>
</dbReference>
<dbReference type="Proteomes" id="UP000484858">
    <property type="component" value="Unassembled WGS sequence"/>
</dbReference>
<dbReference type="GO" id="GO:0006355">
    <property type="term" value="P:regulation of DNA-templated transcription"/>
    <property type="evidence" value="ECO:0007669"/>
    <property type="project" value="UniProtKB-ARBA"/>
</dbReference>
<dbReference type="RefSeq" id="WP_172492012.1">
    <property type="nucleotide sequence ID" value="NZ_BARJ01000002.1"/>
</dbReference>